<dbReference type="KEGG" id="llu:AKJ09_00228"/>
<name>A0A0K1PKC8_9BACT</name>
<evidence type="ECO:0000313" key="2">
    <source>
        <dbReference type="Proteomes" id="UP000064967"/>
    </source>
</evidence>
<evidence type="ECO:0000313" key="1">
    <source>
        <dbReference type="EMBL" id="AKU93564.1"/>
    </source>
</evidence>
<dbReference type="AlphaFoldDB" id="A0A0K1PKC8"/>
<sequence length="42" mass="4373">MDMVELRGVVDDEQPAKEATTNAAATSAARCMPASWVAGAIH</sequence>
<accession>A0A0K1PKC8</accession>
<dbReference type="STRING" id="1391654.AKJ09_00228"/>
<organism evidence="1 2">
    <name type="scientific">Labilithrix luteola</name>
    <dbReference type="NCBI Taxonomy" id="1391654"/>
    <lineage>
        <taxon>Bacteria</taxon>
        <taxon>Pseudomonadati</taxon>
        <taxon>Myxococcota</taxon>
        <taxon>Polyangia</taxon>
        <taxon>Polyangiales</taxon>
        <taxon>Labilitrichaceae</taxon>
        <taxon>Labilithrix</taxon>
    </lineage>
</organism>
<reference evidence="1 2" key="1">
    <citation type="submission" date="2015-08" db="EMBL/GenBank/DDBJ databases">
        <authorList>
            <person name="Babu N.S."/>
            <person name="Beckwith C.J."/>
            <person name="Beseler K.G."/>
            <person name="Brison A."/>
            <person name="Carone J.V."/>
            <person name="Caskin T.P."/>
            <person name="Diamond M."/>
            <person name="Durham M.E."/>
            <person name="Foxe J.M."/>
            <person name="Go M."/>
            <person name="Henderson B.A."/>
            <person name="Jones I.B."/>
            <person name="McGettigan J.A."/>
            <person name="Micheletti S.J."/>
            <person name="Nasrallah M.E."/>
            <person name="Ortiz D."/>
            <person name="Piller C.R."/>
            <person name="Privatt S.R."/>
            <person name="Schneider S.L."/>
            <person name="Sharp S."/>
            <person name="Smith T.C."/>
            <person name="Stanton J.D."/>
            <person name="Ullery H.E."/>
            <person name="Wilson R.J."/>
            <person name="Serrano M.G."/>
            <person name="Buck G."/>
            <person name="Lee V."/>
            <person name="Wang Y."/>
            <person name="Carvalho R."/>
            <person name="Voegtly L."/>
            <person name="Shi R."/>
            <person name="Duckworth R."/>
            <person name="Johnson A."/>
            <person name="Loviza R."/>
            <person name="Walstead R."/>
            <person name="Shah Z."/>
            <person name="Kiflezghi M."/>
            <person name="Wade K."/>
            <person name="Ball S.L."/>
            <person name="Bradley K.W."/>
            <person name="Asai D.J."/>
            <person name="Bowman C.A."/>
            <person name="Russell D.A."/>
            <person name="Pope W.H."/>
            <person name="Jacobs-Sera D."/>
            <person name="Hendrix R.W."/>
            <person name="Hatfull G.F."/>
        </authorList>
    </citation>
    <scope>NUCLEOTIDE SEQUENCE [LARGE SCALE GENOMIC DNA]</scope>
    <source>
        <strain evidence="1 2">DSM 27648</strain>
    </source>
</reference>
<dbReference type="Proteomes" id="UP000064967">
    <property type="component" value="Chromosome"/>
</dbReference>
<proteinExistence type="predicted"/>
<gene>
    <name evidence="1" type="ORF">AKJ09_00228</name>
</gene>
<keyword evidence="2" id="KW-1185">Reference proteome</keyword>
<protein>
    <submittedName>
        <fullName evidence="1">Uncharacterized protein</fullName>
    </submittedName>
</protein>
<dbReference type="EMBL" id="CP012333">
    <property type="protein sequence ID" value="AKU93564.1"/>
    <property type="molecule type" value="Genomic_DNA"/>
</dbReference>